<feature type="compositionally biased region" description="Low complexity" evidence="1">
    <location>
        <begin position="415"/>
        <end position="427"/>
    </location>
</feature>
<feature type="compositionally biased region" description="Low complexity" evidence="1">
    <location>
        <begin position="468"/>
        <end position="482"/>
    </location>
</feature>
<feature type="transmembrane region" description="Helical" evidence="2">
    <location>
        <begin position="309"/>
        <end position="328"/>
    </location>
</feature>
<dbReference type="OrthoDB" id="9807745at2"/>
<feature type="transmembrane region" description="Helical" evidence="2">
    <location>
        <begin position="159"/>
        <end position="182"/>
    </location>
</feature>
<dbReference type="PANTHER" id="PTHR23028:SF131">
    <property type="entry name" value="BLR2367 PROTEIN"/>
    <property type="match status" value="1"/>
</dbReference>
<evidence type="ECO:0000259" key="3">
    <source>
        <dbReference type="Pfam" id="PF01757"/>
    </source>
</evidence>
<dbReference type="GO" id="GO:0016020">
    <property type="term" value="C:membrane"/>
    <property type="evidence" value="ECO:0007669"/>
    <property type="project" value="TreeGrafter"/>
</dbReference>
<protein>
    <submittedName>
        <fullName evidence="4">Putative acyltransferase</fullName>
    </submittedName>
</protein>
<dbReference type="AlphaFoldDB" id="H5X0B8"/>
<dbReference type="PANTHER" id="PTHR23028">
    <property type="entry name" value="ACETYLTRANSFERASE"/>
    <property type="match status" value="1"/>
</dbReference>
<dbReference type="GO" id="GO:0016747">
    <property type="term" value="F:acyltransferase activity, transferring groups other than amino-acyl groups"/>
    <property type="evidence" value="ECO:0007669"/>
    <property type="project" value="InterPro"/>
</dbReference>
<feature type="transmembrane region" description="Helical" evidence="2">
    <location>
        <begin position="21"/>
        <end position="40"/>
    </location>
</feature>
<dbReference type="STRING" id="882083.SacmaDRAFT_0268"/>
<keyword evidence="2" id="KW-0472">Membrane</keyword>
<feature type="domain" description="Acyltransferase 3" evidence="3">
    <location>
        <begin position="22"/>
        <end position="344"/>
    </location>
</feature>
<keyword evidence="2" id="KW-0812">Transmembrane</keyword>
<feature type="transmembrane region" description="Helical" evidence="2">
    <location>
        <begin position="334"/>
        <end position="352"/>
    </location>
</feature>
<keyword evidence="2" id="KW-1133">Transmembrane helix</keyword>
<feature type="transmembrane region" description="Helical" evidence="2">
    <location>
        <begin position="243"/>
        <end position="260"/>
    </location>
</feature>
<dbReference type="EMBL" id="CM001439">
    <property type="protein sequence ID" value="EHR48578.1"/>
    <property type="molecule type" value="Genomic_DNA"/>
</dbReference>
<feature type="region of interest" description="Disordered" evidence="1">
    <location>
        <begin position="364"/>
        <end position="516"/>
    </location>
</feature>
<evidence type="ECO:0000256" key="2">
    <source>
        <dbReference type="SAM" id="Phobius"/>
    </source>
</evidence>
<feature type="transmembrane region" description="Helical" evidence="2">
    <location>
        <begin position="106"/>
        <end position="126"/>
    </location>
</feature>
<gene>
    <name evidence="4" type="ORF">SacmaDRAFT_0268</name>
</gene>
<keyword evidence="5" id="KW-1185">Reference proteome</keyword>
<dbReference type="InterPro" id="IPR002656">
    <property type="entry name" value="Acyl_transf_3_dom"/>
</dbReference>
<sequence length="516" mass="57621">MARLGVQTTPDSPGSPEKTRIAFIDIGRSIAALLVFYTHIPGPWVRANGEHAPVIDFIETFTSEPMHMAKQGIGQLSVPFFFLVSGFVVTPIALRQGHRRFAINRFVRVYLPLGFVLLLTSLALWAQLEPQSTGQSQELTPWTMFTNWMLVNYLLYPQVVLMPVAWTMIIEVLFYALLFVLLPVLRRSVWLTIAIELTFVFVVLMSRSALNESYSLFAVNVSYLPIMVIGQTIWAVTTKRIPLWVGSVFGALAWMLYVLADIIDVGRIDNSYNLALAFAVACFLLGMFAEPKLKQRRIWTELSERSYSLYLLHALVLFVVLGVLRPAVPFAVALPIAIVCTFAVVEVSYRFVERPSHSLARKLSRIGARSKSHSAQEQDAKPPSETVDVGSAQALANEITLELPRIEPAPRRPPRQQGRQQGRQPGQRPRRPVRRQPGQQQGDPQREQRRPPAPPPRSLPKAQPPSAQPGQQASAQPAARRPAQPPPRSGTAAPRRVAREGEMGRVGESPPPPRRR</sequence>
<keyword evidence="4" id="KW-0808">Transferase</keyword>
<dbReference type="Proteomes" id="UP000004926">
    <property type="component" value="Chromosome"/>
</dbReference>
<feature type="compositionally biased region" description="Pro residues" evidence="1">
    <location>
        <begin position="451"/>
        <end position="467"/>
    </location>
</feature>
<reference evidence="4 5" key="1">
    <citation type="journal article" date="2012" name="Stand. Genomic Sci.">
        <title>Genome sequence of the ocean sediment bacterium Saccharomonospora marina type strain (XMU15(T)).</title>
        <authorList>
            <person name="Klenk H.P."/>
            <person name="Lu M."/>
            <person name="Lucas S."/>
            <person name="Lapidus A."/>
            <person name="Copeland A."/>
            <person name="Pitluck S."/>
            <person name="Goodwin L.A."/>
            <person name="Han C."/>
            <person name="Tapia R."/>
            <person name="Brambilla E.M."/>
            <person name="Potter G."/>
            <person name="Land M."/>
            <person name="Ivanova N."/>
            <person name="Rohde M."/>
            <person name="Goker M."/>
            <person name="Detter J.C."/>
            <person name="Li W.J."/>
            <person name="Kyrpides N.C."/>
            <person name="Woyke T."/>
        </authorList>
    </citation>
    <scope>NUCLEOTIDE SEQUENCE [LARGE SCALE GENOMIC DNA]</scope>
    <source>
        <strain evidence="4 5">XMU15</strain>
    </source>
</reference>
<accession>H5X0B8</accession>
<evidence type="ECO:0000313" key="4">
    <source>
        <dbReference type="EMBL" id="EHR48578.1"/>
    </source>
</evidence>
<proteinExistence type="predicted"/>
<dbReference type="InterPro" id="IPR050879">
    <property type="entry name" value="Acyltransferase_3"/>
</dbReference>
<keyword evidence="4" id="KW-0012">Acyltransferase</keyword>
<organism evidence="4 5">
    <name type="scientific">Saccharomonospora marina XMU15</name>
    <dbReference type="NCBI Taxonomy" id="882083"/>
    <lineage>
        <taxon>Bacteria</taxon>
        <taxon>Bacillati</taxon>
        <taxon>Actinomycetota</taxon>
        <taxon>Actinomycetes</taxon>
        <taxon>Pseudonocardiales</taxon>
        <taxon>Pseudonocardiaceae</taxon>
        <taxon>Saccharomonospora</taxon>
    </lineage>
</organism>
<dbReference type="GO" id="GO:0000271">
    <property type="term" value="P:polysaccharide biosynthetic process"/>
    <property type="evidence" value="ECO:0007669"/>
    <property type="project" value="TreeGrafter"/>
</dbReference>
<feature type="transmembrane region" description="Helical" evidence="2">
    <location>
        <begin position="73"/>
        <end position="94"/>
    </location>
</feature>
<evidence type="ECO:0000313" key="5">
    <source>
        <dbReference type="Proteomes" id="UP000004926"/>
    </source>
</evidence>
<feature type="transmembrane region" description="Helical" evidence="2">
    <location>
        <begin position="272"/>
        <end position="289"/>
    </location>
</feature>
<dbReference type="Pfam" id="PF01757">
    <property type="entry name" value="Acyl_transf_3"/>
    <property type="match status" value="1"/>
</dbReference>
<evidence type="ECO:0000256" key="1">
    <source>
        <dbReference type="SAM" id="MobiDB-lite"/>
    </source>
</evidence>
<dbReference type="HOGENOM" id="CLU_522648_0_0_11"/>
<name>H5X0B8_9PSEU</name>
<feature type="transmembrane region" description="Helical" evidence="2">
    <location>
        <begin position="189"/>
        <end position="210"/>
    </location>
</feature>
<dbReference type="eggNOG" id="COG1835">
    <property type="taxonomic scope" value="Bacteria"/>
</dbReference>
<feature type="transmembrane region" description="Helical" evidence="2">
    <location>
        <begin position="216"/>
        <end position="236"/>
    </location>
</feature>